<reference evidence="2" key="1">
    <citation type="journal article" date="2020" name="bioRxiv">
        <title>Comparative genomics of Chlamydomonas.</title>
        <authorList>
            <person name="Craig R.J."/>
            <person name="Hasan A.R."/>
            <person name="Ness R.W."/>
            <person name="Keightley P.D."/>
        </authorList>
    </citation>
    <scope>NUCLEOTIDE SEQUENCE</scope>
    <source>
        <strain evidence="2">CCAP 11/70</strain>
    </source>
</reference>
<dbReference type="OrthoDB" id="549772at2759"/>
<keyword evidence="3" id="KW-1185">Reference proteome</keyword>
<feature type="region of interest" description="Disordered" evidence="1">
    <location>
        <begin position="67"/>
        <end position="146"/>
    </location>
</feature>
<organism evidence="2 3">
    <name type="scientific">Edaphochlamys debaryana</name>
    <dbReference type="NCBI Taxonomy" id="47281"/>
    <lineage>
        <taxon>Eukaryota</taxon>
        <taxon>Viridiplantae</taxon>
        <taxon>Chlorophyta</taxon>
        <taxon>core chlorophytes</taxon>
        <taxon>Chlorophyceae</taxon>
        <taxon>CS clade</taxon>
        <taxon>Chlamydomonadales</taxon>
        <taxon>Chlamydomonadales incertae sedis</taxon>
        <taxon>Edaphochlamys</taxon>
    </lineage>
</organism>
<feature type="compositionally biased region" description="Low complexity" evidence="1">
    <location>
        <begin position="87"/>
        <end position="129"/>
    </location>
</feature>
<dbReference type="EMBL" id="JAEHOE010000056">
    <property type="protein sequence ID" value="KAG2491075.1"/>
    <property type="molecule type" value="Genomic_DNA"/>
</dbReference>
<sequence length="296" mass="30143">MAADWSEAEAWDGALQAACAGDPSALPPLRRALGGLHTLLPDLGPHWREQLGVHRSLVELEASVRGVPPPPLLPHVDPTEPGGWGPDGFPDPGLAAASPSAPSQVPSSAPTFAPTGSPAAAHATASVAALRRDTASPSPSPPSSGDVCLYSAAQRAAVDLQSLAPFFRAYGTRATESCFNHSMWVLAETLQGAVRNYCGPGSVLLRAADLAAAAGSLRALRRAHEAQLGALIRAQVRLALALPELSVRLVELQGAAVGTGLDVGRMVATNLGLMEQGGPGPGGMGGPAGWGPYRGP</sequence>
<accession>A0A835Y1Z0</accession>
<name>A0A835Y1Z0_9CHLO</name>
<dbReference type="AlphaFoldDB" id="A0A835Y1Z0"/>
<evidence type="ECO:0000256" key="1">
    <source>
        <dbReference type="SAM" id="MobiDB-lite"/>
    </source>
</evidence>
<protein>
    <submittedName>
        <fullName evidence="2">Uncharacterized protein</fullName>
    </submittedName>
</protein>
<comment type="caution">
    <text evidence="2">The sequence shown here is derived from an EMBL/GenBank/DDBJ whole genome shotgun (WGS) entry which is preliminary data.</text>
</comment>
<evidence type="ECO:0000313" key="2">
    <source>
        <dbReference type="EMBL" id="KAG2491075.1"/>
    </source>
</evidence>
<proteinExistence type="predicted"/>
<evidence type="ECO:0000313" key="3">
    <source>
        <dbReference type="Proteomes" id="UP000612055"/>
    </source>
</evidence>
<gene>
    <name evidence="2" type="ORF">HYH03_010520</name>
</gene>
<feature type="region of interest" description="Disordered" evidence="1">
    <location>
        <begin position="277"/>
        <end position="296"/>
    </location>
</feature>
<dbReference type="Proteomes" id="UP000612055">
    <property type="component" value="Unassembled WGS sequence"/>
</dbReference>